<keyword evidence="4" id="KW-1185">Reference proteome</keyword>
<sequence length="95" mass="10510">MKHSTSVQQGRFAPAVLVDQRLGVLSAIELGWQLAALSAIAMSEIILAIIRRSDMSQRDALQIERQAVLHTLGNEEGWEGMTAFLQTRKTAFKDS</sequence>
<comment type="similarity">
    <text evidence="1">Belongs to the enoyl-CoA hydratase/isomerase family.</text>
</comment>
<gene>
    <name evidence="3" type="ORF">EYC82_10030</name>
</gene>
<evidence type="ECO:0000313" key="3">
    <source>
        <dbReference type="EMBL" id="MCX2977692.1"/>
    </source>
</evidence>
<dbReference type="Gene3D" id="1.10.12.10">
    <property type="entry name" value="Lyase 2-enoyl-coa Hydratase, Chain A, domain 2"/>
    <property type="match status" value="1"/>
</dbReference>
<organism evidence="3 4">
    <name type="scientific">Candidatus Marimicrobium litorale</name>
    <dbReference type="NCBI Taxonomy" id="2518991"/>
    <lineage>
        <taxon>Bacteria</taxon>
        <taxon>Pseudomonadati</taxon>
        <taxon>Pseudomonadota</taxon>
        <taxon>Gammaproteobacteria</taxon>
        <taxon>Cellvibrionales</taxon>
        <taxon>Halieaceae</taxon>
        <taxon>Marimicrobium</taxon>
    </lineage>
</organism>
<accession>A0ABT3T5Y6</accession>
<feature type="transmembrane region" description="Helical" evidence="2">
    <location>
        <begin position="30"/>
        <end position="50"/>
    </location>
</feature>
<dbReference type="InterPro" id="IPR014748">
    <property type="entry name" value="Enoyl-CoA_hydra_C"/>
</dbReference>
<evidence type="ECO:0008006" key="5">
    <source>
        <dbReference type="Google" id="ProtNLM"/>
    </source>
</evidence>
<evidence type="ECO:0000256" key="2">
    <source>
        <dbReference type="SAM" id="Phobius"/>
    </source>
</evidence>
<evidence type="ECO:0000256" key="1">
    <source>
        <dbReference type="ARBA" id="ARBA00005254"/>
    </source>
</evidence>
<keyword evidence="2" id="KW-0472">Membrane</keyword>
<dbReference type="SUPFAM" id="SSF52096">
    <property type="entry name" value="ClpP/crotonase"/>
    <property type="match status" value="1"/>
</dbReference>
<name>A0ABT3T5Y6_9GAMM</name>
<dbReference type="InterPro" id="IPR029045">
    <property type="entry name" value="ClpP/crotonase-like_dom_sf"/>
</dbReference>
<dbReference type="RefSeq" id="WP_279249401.1">
    <property type="nucleotide sequence ID" value="NZ_SHNO01000001.1"/>
</dbReference>
<dbReference type="Proteomes" id="UP001143304">
    <property type="component" value="Unassembled WGS sequence"/>
</dbReference>
<evidence type="ECO:0000313" key="4">
    <source>
        <dbReference type="Proteomes" id="UP001143304"/>
    </source>
</evidence>
<keyword evidence="2" id="KW-0812">Transmembrane</keyword>
<dbReference type="EMBL" id="SHNO01000001">
    <property type="protein sequence ID" value="MCX2977692.1"/>
    <property type="molecule type" value="Genomic_DNA"/>
</dbReference>
<proteinExistence type="inferred from homology"/>
<comment type="caution">
    <text evidence="3">The sequence shown here is derived from an EMBL/GenBank/DDBJ whole genome shotgun (WGS) entry which is preliminary data.</text>
</comment>
<reference evidence="3" key="1">
    <citation type="submission" date="2019-02" db="EMBL/GenBank/DDBJ databases">
        <authorList>
            <person name="Li S.-H."/>
        </authorList>
    </citation>
    <scope>NUCLEOTIDE SEQUENCE</scope>
    <source>
        <strain evidence="3">IMCC11814</strain>
    </source>
</reference>
<keyword evidence="2" id="KW-1133">Transmembrane helix</keyword>
<protein>
    <recommendedName>
        <fullName evidence="5">Enoyl-CoA hydratase</fullName>
    </recommendedName>
</protein>